<keyword evidence="3" id="KW-0732">Signal</keyword>
<gene>
    <name evidence="6" type="ORF">A3B10_01005</name>
</gene>
<accession>A0A1F5PXQ0</accession>
<keyword evidence="5" id="KW-1133">Transmembrane helix</keyword>
<organism evidence="6 7">
    <name type="scientific">Candidatus Doudnabacteria bacterium RIFCSPLOWO2_01_FULL_44_21</name>
    <dbReference type="NCBI Taxonomy" id="1817841"/>
    <lineage>
        <taxon>Bacteria</taxon>
        <taxon>Candidatus Doudnaibacteriota</taxon>
    </lineage>
</organism>
<dbReference type="STRING" id="1817841.A3B10_01005"/>
<dbReference type="Pfam" id="PF18884">
    <property type="entry name" value="TSP3_bac"/>
    <property type="match status" value="2"/>
</dbReference>
<dbReference type="Proteomes" id="UP000177281">
    <property type="component" value="Unassembled WGS sequence"/>
</dbReference>
<comment type="caution">
    <text evidence="6">The sequence shown here is derived from an EMBL/GenBank/DDBJ whole genome shotgun (WGS) entry which is preliminary data.</text>
</comment>
<keyword evidence="2" id="KW-0964">Secreted</keyword>
<feature type="transmembrane region" description="Helical" evidence="5">
    <location>
        <begin position="53"/>
        <end position="74"/>
    </location>
</feature>
<evidence type="ECO:0000256" key="4">
    <source>
        <dbReference type="ARBA" id="ARBA00022837"/>
    </source>
</evidence>
<name>A0A1F5PXQ0_9BACT</name>
<evidence type="ECO:0000256" key="3">
    <source>
        <dbReference type="ARBA" id="ARBA00022729"/>
    </source>
</evidence>
<sequence length="218" mass="23972">MEPFNKPPQPLHPSQGAIDPTFQVMPQLQKKVEPAGVKMSVPPPPSPQSSKRMVYIIAAVVVVVVVAGLAYFLLGKSNEPAQQEQVVSKLPKVWLNQYFQQEICEDQSKCGDAANPDSDGLNNYDEFKAGTVPNDPDSDKDGLADGDEVNIYKTEPTLKYTDRREIVSQNDWTDGFQIKNGYDPLTPGLPFTESRNQQIATDTAALGLHEPTITTLSQ</sequence>
<reference evidence="6 7" key="1">
    <citation type="journal article" date="2016" name="Nat. Commun.">
        <title>Thousands of microbial genomes shed light on interconnected biogeochemical processes in an aquifer system.</title>
        <authorList>
            <person name="Anantharaman K."/>
            <person name="Brown C.T."/>
            <person name="Hug L.A."/>
            <person name="Sharon I."/>
            <person name="Castelle C.J."/>
            <person name="Probst A.J."/>
            <person name="Thomas B.C."/>
            <person name="Singh A."/>
            <person name="Wilkins M.J."/>
            <person name="Karaoz U."/>
            <person name="Brodie E.L."/>
            <person name="Williams K.H."/>
            <person name="Hubbard S.S."/>
            <person name="Banfield J.F."/>
        </authorList>
    </citation>
    <scope>NUCLEOTIDE SEQUENCE [LARGE SCALE GENOMIC DNA]</scope>
</reference>
<proteinExistence type="predicted"/>
<evidence type="ECO:0000256" key="1">
    <source>
        <dbReference type="ARBA" id="ARBA00004613"/>
    </source>
</evidence>
<comment type="subcellular location">
    <subcellularLocation>
        <location evidence="1">Secreted</location>
    </subcellularLocation>
</comment>
<evidence type="ECO:0000313" key="7">
    <source>
        <dbReference type="Proteomes" id="UP000177281"/>
    </source>
</evidence>
<dbReference type="AlphaFoldDB" id="A0A1F5PXQ0"/>
<keyword evidence="4" id="KW-0106">Calcium</keyword>
<dbReference type="EMBL" id="MFFB01000018">
    <property type="protein sequence ID" value="OGE94370.1"/>
    <property type="molecule type" value="Genomic_DNA"/>
</dbReference>
<keyword evidence="5" id="KW-0812">Transmembrane</keyword>
<evidence type="ECO:0000256" key="5">
    <source>
        <dbReference type="SAM" id="Phobius"/>
    </source>
</evidence>
<protein>
    <submittedName>
        <fullName evidence="6">Uncharacterized protein</fullName>
    </submittedName>
</protein>
<evidence type="ECO:0000256" key="2">
    <source>
        <dbReference type="ARBA" id="ARBA00022525"/>
    </source>
</evidence>
<dbReference type="InterPro" id="IPR059100">
    <property type="entry name" value="TSP3_bac"/>
</dbReference>
<evidence type="ECO:0000313" key="6">
    <source>
        <dbReference type="EMBL" id="OGE94370.1"/>
    </source>
</evidence>
<keyword evidence="5" id="KW-0472">Membrane</keyword>